<dbReference type="Ensembl" id="ENSGEVT00005004725.1">
    <property type="protein sequence ID" value="ENSGEVP00005004530.1"/>
    <property type="gene ID" value="ENSGEVG00005003260.1"/>
</dbReference>
<dbReference type="GO" id="GO:0005737">
    <property type="term" value="C:cytoplasm"/>
    <property type="evidence" value="ECO:0007669"/>
    <property type="project" value="TreeGrafter"/>
</dbReference>
<dbReference type="GO" id="GO:0016020">
    <property type="term" value="C:membrane"/>
    <property type="evidence" value="ECO:0007669"/>
    <property type="project" value="TreeGrafter"/>
</dbReference>
<dbReference type="RefSeq" id="XP_030412753.1">
    <property type="nucleotide sequence ID" value="XM_030556893.1"/>
</dbReference>
<evidence type="ECO:0000256" key="4">
    <source>
        <dbReference type="ARBA" id="ARBA00022737"/>
    </source>
</evidence>
<dbReference type="Proteomes" id="UP000694390">
    <property type="component" value="Unassembled WGS sequence"/>
</dbReference>
<feature type="domain" description="Sialidase" evidence="10">
    <location>
        <begin position="36"/>
        <end position="377"/>
    </location>
</feature>
<evidence type="ECO:0000256" key="8">
    <source>
        <dbReference type="ARBA" id="ARBA00023277"/>
    </source>
</evidence>
<dbReference type="InterPro" id="IPR026856">
    <property type="entry name" value="Sialidase_fam"/>
</dbReference>
<dbReference type="PANTHER" id="PTHR10628">
    <property type="entry name" value="SIALIDASE"/>
    <property type="match status" value="1"/>
</dbReference>
<dbReference type="GeneTree" id="ENSGT00950000182944"/>
<dbReference type="SUPFAM" id="SSF50939">
    <property type="entry name" value="Sialidases"/>
    <property type="match status" value="1"/>
</dbReference>
<dbReference type="PANTHER" id="PTHR10628:SF23">
    <property type="entry name" value="SIALIDASE-3"/>
    <property type="match status" value="1"/>
</dbReference>
<dbReference type="EC" id="3.2.1.18" evidence="3"/>
<dbReference type="OrthoDB" id="2739686at2759"/>
<dbReference type="GeneID" id="115648754"/>
<name>A0A8C4VSN0_9SAUR</name>
<evidence type="ECO:0000259" key="10">
    <source>
        <dbReference type="Pfam" id="PF13088"/>
    </source>
</evidence>
<sequence>MIKASMSSGKATLFHQDLQSGVTYRIPALLYIPPDTLLAFAEKRSSARDEDAEYLVLRRGRKTETSVEWGPREPLTSAVLPGHRTMSPCPVYERKSQTVFLFFICVRQHVSEQWQIRTGKNAARLCYVWSGDAGRTWSSLTDLTEQVIGEDLKDWATFAVGPGHGVQLRSGRLVIPAYTYHITARCCHLPLPWGTQPRSLVFYSDDGGQHWHKGELIEGMKTVECQVAEVACQACDPVLYCNARTPCRCRAAAFSTDQGLTFESPSSCKKLCEPPHGCQGSVVSFTPTTGLLEADGAEGPDASASKMTCLLNGENAPSTIQRTTVSWLLYSHPTSKRKRVNLGIYLNRSPLNEAKWEHPWLLYQGPCGYSDLAVCQEASAPLLFGCLFECGVNHACEEIAFQFFCFEGSPKLKSG</sequence>
<gene>
    <name evidence="11" type="primary">LOC115648754</name>
</gene>
<dbReference type="GO" id="GO:0009313">
    <property type="term" value="P:oligosaccharide catabolic process"/>
    <property type="evidence" value="ECO:0007669"/>
    <property type="project" value="TreeGrafter"/>
</dbReference>
<evidence type="ECO:0000256" key="7">
    <source>
        <dbReference type="ARBA" id="ARBA00023098"/>
    </source>
</evidence>
<comment type="catalytic activity">
    <reaction evidence="1">
        <text>Hydrolysis of alpha-(2-&gt;3)-, alpha-(2-&gt;6)-, alpha-(2-&gt;8)- glycosidic linkages of terminal sialic acid residues in oligosaccharides, glycoproteins, glycolipids, colominic acid and synthetic substrates.</text>
        <dbReference type="EC" id="3.2.1.18"/>
    </reaction>
</comment>
<proteinExistence type="inferred from homology"/>
<comment type="similarity">
    <text evidence="2">Belongs to the glycosyl hydrolase 33 family.</text>
</comment>
<keyword evidence="9" id="KW-0326">Glycosidase</keyword>
<dbReference type="FunFam" id="2.120.10.10:FF:000002">
    <property type="entry name" value="Neuraminidase 3"/>
    <property type="match status" value="1"/>
</dbReference>
<evidence type="ECO:0000313" key="12">
    <source>
        <dbReference type="Proteomes" id="UP000694390"/>
    </source>
</evidence>
<reference evidence="11" key="1">
    <citation type="submission" date="2025-08" db="UniProtKB">
        <authorList>
            <consortium name="Ensembl"/>
        </authorList>
    </citation>
    <scope>IDENTIFICATION</scope>
</reference>
<dbReference type="AlphaFoldDB" id="A0A8C4VSN0"/>
<dbReference type="InterPro" id="IPR036278">
    <property type="entry name" value="Sialidase_sf"/>
</dbReference>
<keyword evidence="8" id="KW-0119">Carbohydrate metabolism</keyword>
<reference evidence="11" key="2">
    <citation type="submission" date="2025-09" db="UniProtKB">
        <authorList>
            <consortium name="Ensembl"/>
        </authorList>
    </citation>
    <scope>IDENTIFICATION</scope>
</reference>
<dbReference type="RefSeq" id="XP_030412718.1">
    <property type="nucleotide sequence ID" value="XM_030556858.1"/>
</dbReference>
<evidence type="ECO:0000256" key="5">
    <source>
        <dbReference type="ARBA" id="ARBA00022801"/>
    </source>
</evidence>
<dbReference type="Pfam" id="PF13088">
    <property type="entry name" value="BNR_2"/>
    <property type="match status" value="1"/>
</dbReference>
<dbReference type="InterPro" id="IPR011040">
    <property type="entry name" value="Sialidase"/>
</dbReference>
<keyword evidence="4" id="KW-0677">Repeat</keyword>
<evidence type="ECO:0000313" key="11">
    <source>
        <dbReference type="Ensembl" id="ENSGEVP00005004530.1"/>
    </source>
</evidence>
<keyword evidence="5" id="KW-0378">Hydrolase</keyword>
<dbReference type="GO" id="GO:0006689">
    <property type="term" value="P:ganglioside catabolic process"/>
    <property type="evidence" value="ECO:0007669"/>
    <property type="project" value="TreeGrafter"/>
</dbReference>
<keyword evidence="6" id="KW-0442">Lipid degradation</keyword>
<dbReference type="GO" id="GO:0004308">
    <property type="term" value="F:exo-alpha-sialidase activity"/>
    <property type="evidence" value="ECO:0007669"/>
    <property type="project" value="UniProtKB-EC"/>
</dbReference>
<protein>
    <recommendedName>
        <fullName evidence="3">exo-alpha-sialidase</fullName>
        <ecNumber evidence="3">3.2.1.18</ecNumber>
    </recommendedName>
</protein>
<evidence type="ECO:0000256" key="9">
    <source>
        <dbReference type="ARBA" id="ARBA00023295"/>
    </source>
</evidence>
<evidence type="ECO:0000256" key="6">
    <source>
        <dbReference type="ARBA" id="ARBA00022963"/>
    </source>
</evidence>
<evidence type="ECO:0000256" key="2">
    <source>
        <dbReference type="ARBA" id="ARBA00009348"/>
    </source>
</evidence>
<dbReference type="Gene3D" id="2.120.10.10">
    <property type="match status" value="1"/>
</dbReference>
<organism evidence="11 12">
    <name type="scientific">Gopherus evgoodei</name>
    <name type="common">Goodes thornscrub tortoise</name>
    <dbReference type="NCBI Taxonomy" id="1825980"/>
    <lineage>
        <taxon>Eukaryota</taxon>
        <taxon>Metazoa</taxon>
        <taxon>Chordata</taxon>
        <taxon>Craniata</taxon>
        <taxon>Vertebrata</taxon>
        <taxon>Euteleostomi</taxon>
        <taxon>Archelosauria</taxon>
        <taxon>Testudinata</taxon>
        <taxon>Testudines</taxon>
        <taxon>Cryptodira</taxon>
        <taxon>Durocryptodira</taxon>
        <taxon>Testudinoidea</taxon>
        <taxon>Testudinidae</taxon>
        <taxon>Gopherus</taxon>
    </lineage>
</organism>
<keyword evidence="12" id="KW-1185">Reference proteome</keyword>
<dbReference type="RefSeq" id="XP_030412729.1">
    <property type="nucleotide sequence ID" value="XM_030556869.1"/>
</dbReference>
<evidence type="ECO:0000256" key="1">
    <source>
        <dbReference type="ARBA" id="ARBA00000427"/>
    </source>
</evidence>
<accession>A0A8C4VSN0</accession>
<evidence type="ECO:0000256" key="3">
    <source>
        <dbReference type="ARBA" id="ARBA00012733"/>
    </source>
</evidence>
<dbReference type="RefSeq" id="XP_030412737.1">
    <property type="nucleotide sequence ID" value="XM_030556877.1"/>
</dbReference>
<dbReference type="CDD" id="cd15482">
    <property type="entry name" value="Sialidase_non-viral"/>
    <property type="match status" value="1"/>
</dbReference>
<keyword evidence="7" id="KW-0443">Lipid metabolism</keyword>